<evidence type="ECO:0000313" key="2">
    <source>
        <dbReference type="EMBL" id="MDL2405787.1"/>
    </source>
</evidence>
<keyword evidence="3" id="KW-1185">Reference proteome</keyword>
<evidence type="ECO:0000259" key="1">
    <source>
        <dbReference type="PROSITE" id="PS51186"/>
    </source>
</evidence>
<dbReference type="Gene3D" id="3.40.630.90">
    <property type="match status" value="1"/>
</dbReference>
<dbReference type="InterPro" id="IPR041496">
    <property type="entry name" value="YitH/HolE_GNAT"/>
</dbReference>
<dbReference type="Pfam" id="PF18014">
    <property type="entry name" value="Acetyltransf_18"/>
    <property type="match status" value="1"/>
</dbReference>
<keyword evidence="2" id="KW-0808">Transferase</keyword>
<feature type="domain" description="N-acetyltransferase" evidence="1">
    <location>
        <begin position="6"/>
        <end position="136"/>
    </location>
</feature>
<dbReference type="PANTHER" id="PTHR47237">
    <property type="entry name" value="SLL0310 PROTEIN"/>
    <property type="match status" value="1"/>
</dbReference>
<dbReference type="EC" id="2.3.1.-" evidence="2"/>
<gene>
    <name evidence="2" type="ORF">PY650_08935</name>
</gene>
<dbReference type="SUPFAM" id="SSF55729">
    <property type="entry name" value="Acyl-CoA N-acyltransferases (Nat)"/>
    <property type="match status" value="1"/>
</dbReference>
<keyword evidence="2" id="KW-0012">Acyltransferase</keyword>
<proteinExistence type="predicted"/>
<organism evidence="2 3">
    <name type="scientific">Rhizobium calliandrae</name>
    <dbReference type="NCBI Taxonomy" id="1312182"/>
    <lineage>
        <taxon>Bacteria</taxon>
        <taxon>Pseudomonadati</taxon>
        <taxon>Pseudomonadota</taxon>
        <taxon>Alphaproteobacteria</taxon>
        <taxon>Hyphomicrobiales</taxon>
        <taxon>Rhizobiaceae</taxon>
        <taxon>Rhizobium/Agrobacterium group</taxon>
        <taxon>Rhizobium</taxon>
    </lineage>
</organism>
<reference evidence="2" key="1">
    <citation type="submission" date="2023-06" db="EMBL/GenBank/DDBJ databases">
        <title>Phylogenetic Diversity of Rhizobium strains.</title>
        <authorList>
            <person name="Moura F.T."/>
            <person name="Helene L.C.F."/>
            <person name="Hungria M."/>
        </authorList>
    </citation>
    <scope>NUCLEOTIDE SEQUENCE</scope>
    <source>
        <strain evidence="2">CCGE524</strain>
    </source>
</reference>
<comment type="caution">
    <text evidence="2">The sequence shown here is derived from an EMBL/GenBank/DDBJ whole genome shotgun (WGS) entry which is preliminary data.</text>
</comment>
<dbReference type="GO" id="GO:0016746">
    <property type="term" value="F:acyltransferase activity"/>
    <property type="evidence" value="ECO:0007669"/>
    <property type="project" value="UniProtKB-KW"/>
</dbReference>
<dbReference type="PROSITE" id="PS51186">
    <property type="entry name" value="GNAT"/>
    <property type="match status" value="1"/>
</dbReference>
<dbReference type="CDD" id="cd04301">
    <property type="entry name" value="NAT_SF"/>
    <property type="match status" value="1"/>
</dbReference>
<dbReference type="Proteomes" id="UP001172630">
    <property type="component" value="Unassembled WGS sequence"/>
</dbReference>
<name>A0ABT7KB45_9HYPH</name>
<dbReference type="EMBL" id="JARFYN010000009">
    <property type="protein sequence ID" value="MDL2405787.1"/>
    <property type="molecule type" value="Genomic_DNA"/>
</dbReference>
<dbReference type="RefSeq" id="WP_285878776.1">
    <property type="nucleotide sequence ID" value="NZ_JARFYN010000009.1"/>
</dbReference>
<dbReference type="InterPro" id="IPR052729">
    <property type="entry name" value="Acyl/Acetyltrans_Enzymes"/>
</dbReference>
<dbReference type="Gene3D" id="3.40.630.30">
    <property type="match status" value="1"/>
</dbReference>
<dbReference type="InterPro" id="IPR016181">
    <property type="entry name" value="Acyl_CoA_acyltransferase"/>
</dbReference>
<accession>A0ABT7KB45</accession>
<protein>
    <submittedName>
        <fullName evidence="2">GNAT family N-acetyltransferase</fullName>
        <ecNumber evidence="2">2.3.1.-</ecNumber>
    </submittedName>
</protein>
<sequence length="279" mass="29337">MRTDDINLVSFTSEHIGGALALSRQAKWPHRAEDWHMGLHLSRGIAAIDEAGRVVGTILMTPYGEDCATINMVIVDETMRGRGLGRKLMDEAMALAGDRSLRLIATADGLPLYRKLGFAAKGEIFQHQGYLTDLASLGDVEAASAGDFSAIKALDRAAFGADRSALIDVLASVAQVAVIRRRGRIDAYGALRAFGRGDVIGPVIASSAEDAKSLIAALALRKSSAFLRVDTNERSGLPNWLAQIGLNQVGGGIAMQRPAGASVVSQGAGIFALANQALG</sequence>
<dbReference type="Pfam" id="PF00583">
    <property type="entry name" value="Acetyltransf_1"/>
    <property type="match status" value="1"/>
</dbReference>
<dbReference type="PANTHER" id="PTHR47237:SF2">
    <property type="entry name" value="BLL4206 PROTEIN"/>
    <property type="match status" value="1"/>
</dbReference>
<evidence type="ECO:0000313" key="3">
    <source>
        <dbReference type="Proteomes" id="UP001172630"/>
    </source>
</evidence>
<dbReference type="InterPro" id="IPR000182">
    <property type="entry name" value="GNAT_dom"/>
</dbReference>